<feature type="compositionally biased region" description="Basic and acidic residues" evidence="4">
    <location>
        <begin position="106"/>
        <end position="121"/>
    </location>
</feature>
<dbReference type="KEGG" id="pfj:MYCFIDRAFT_213905"/>
<evidence type="ECO:0000313" key="5">
    <source>
        <dbReference type="EMBL" id="EME85552.1"/>
    </source>
</evidence>
<dbReference type="eggNOG" id="KOG1972">
    <property type="taxonomic scope" value="Eukaryota"/>
</dbReference>
<dbReference type="GO" id="GO:1902369">
    <property type="term" value="P:negative regulation of RNA catabolic process"/>
    <property type="evidence" value="ECO:0007669"/>
    <property type="project" value="TreeGrafter"/>
</dbReference>
<gene>
    <name evidence="5" type="ORF">MYCFIDRAFT_213905</name>
</gene>
<dbReference type="AlphaFoldDB" id="M3B8A0"/>
<evidence type="ECO:0000256" key="1">
    <source>
        <dbReference type="ARBA" id="ARBA00004123"/>
    </source>
</evidence>
<dbReference type="PANTHER" id="PTHR13471">
    <property type="entry name" value="TETRATRICOPEPTIDE-LIKE HELICAL"/>
    <property type="match status" value="1"/>
</dbReference>
<accession>M3B8A0</accession>
<dbReference type="GO" id="GO:0031048">
    <property type="term" value="P:regulatory ncRNA-mediated heterochromatin formation"/>
    <property type="evidence" value="ECO:0007669"/>
    <property type="project" value="TreeGrafter"/>
</dbReference>
<dbReference type="VEuPathDB" id="FungiDB:MYCFIDRAFT_213905"/>
<dbReference type="Proteomes" id="UP000016932">
    <property type="component" value="Unassembled WGS sequence"/>
</dbReference>
<dbReference type="GO" id="GO:0071013">
    <property type="term" value="C:catalytic step 2 spliceosome"/>
    <property type="evidence" value="ECO:0007669"/>
    <property type="project" value="TreeGrafter"/>
</dbReference>
<reference evidence="5 6" key="1">
    <citation type="journal article" date="2012" name="PLoS Pathog.">
        <title>Diverse lifestyles and strategies of plant pathogenesis encoded in the genomes of eighteen Dothideomycetes fungi.</title>
        <authorList>
            <person name="Ohm R.A."/>
            <person name="Feau N."/>
            <person name="Henrissat B."/>
            <person name="Schoch C.L."/>
            <person name="Horwitz B.A."/>
            <person name="Barry K.W."/>
            <person name="Condon B.J."/>
            <person name="Copeland A.C."/>
            <person name="Dhillon B."/>
            <person name="Glaser F."/>
            <person name="Hesse C.N."/>
            <person name="Kosti I."/>
            <person name="LaButti K."/>
            <person name="Lindquist E.A."/>
            <person name="Lucas S."/>
            <person name="Salamov A.A."/>
            <person name="Bradshaw R.E."/>
            <person name="Ciuffetti L."/>
            <person name="Hamelin R.C."/>
            <person name="Kema G.H.J."/>
            <person name="Lawrence C."/>
            <person name="Scott J.A."/>
            <person name="Spatafora J.W."/>
            <person name="Turgeon B.G."/>
            <person name="de Wit P.J.G.M."/>
            <person name="Zhong S."/>
            <person name="Goodwin S.B."/>
            <person name="Grigoriev I.V."/>
        </authorList>
    </citation>
    <scope>NUCLEOTIDE SEQUENCE [LARGE SCALE GENOMIC DNA]</scope>
    <source>
        <strain evidence="5 6">CIRAD86</strain>
    </source>
</reference>
<feature type="compositionally biased region" description="Basic and acidic residues" evidence="4">
    <location>
        <begin position="18"/>
        <end position="38"/>
    </location>
</feature>
<dbReference type="InterPro" id="IPR013633">
    <property type="entry name" value="NRDE-2"/>
</dbReference>
<dbReference type="PANTHER" id="PTHR13471:SF0">
    <property type="entry name" value="NUCLEAR EXOSOME REGULATOR NRDE2"/>
    <property type="match status" value="1"/>
</dbReference>
<evidence type="ECO:0000256" key="3">
    <source>
        <dbReference type="ARBA" id="ARBA00023242"/>
    </source>
</evidence>
<sequence length="1032" mass="117656">MTSIPKFTSFKAKPKSAASERNDVERNGNADISSDRQRSNSGRLEEVDDRPDLSCSPSDQGSGAKRRHRSPRADNVYGPRRREGRDSDRRKDGSERPHRNRHSRRDRREHDRRHDKNHTPEECEESDLFLIDRRGDAKNVEYGSLHRYSIPQHRRVGFGFVVGLPVAKIDREASTDKETVFIDVNRSSEKQPRALTSTAAKAQDAKLRLVVPAGVNADGEKDRDFICLTAPRKRKRDADVEEGTASDAARDEEDDLRVRQQTSVLSKQAKASATDLGAWLALAEHQAKLVRPRGSRDGASFSASERRALADLRLSILNEASKHIVTGNAGREALLLAIMEEGRHIWDAVKLDAKWHETLKECSSSILLCTKYLDFVQHDSVSFRYETCKAAYIRCLHLLRDSQATSNAQHREELGTAAVYIFLRFTTFLRDAGFDELAIASWQAMLEYHLFMPAELVRATSEDKIASFEEYWDSEVPRIGEEHSSLWCEAHEKHTSAARALPTGQTHMTDSVTSVSHLADEEARLLGRLVLPATMDDDSLTDPFRHVMFSDIRESLVDLNVSKASLINAFLTFARLPNLPSLGHDLAHLRDPHLAAAPAALLRAPKCAHKLRARLETISSLFEDGFDQFQALVQETHDEDLPRFVDRVLESFAHLVDDDELRGDDDHVLEYHLAFKRHLFPDGAPKHAKRLLKGKPSSLRLYNAYALIEASLGRAEKADTVWKTALRMSDNFDSKDDMILLWHSRLVATVRRKDTKKALCDLLSTSNDIATAESKAQHLQMRRELESGFDRAMLSGHFQRAALYGDLLAWLAYLAGNNGVTKAIALYRHYDVVFTKQDNAVVTRELMHQFKASMMHYHLDCQKQYRPSALRHECESSLELFPSNSILLDLHQRLQTQDRLRTTFEDQKHSSTKPTVIEWSHRLNSEIHRNETYGTTGNVIRATFSKALLHMDSNVRHSPALWLTWFNWELGRLESESKAKQVFLDGLRHLPWCKFWIILGMQHLRDSCSDRELRQWHGVMIERGLRARIELE</sequence>
<dbReference type="GeneID" id="19337975"/>
<name>M3B8A0_PSEFD</name>
<feature type="region of interest" description="Disordered" evidence="4">
    <location>
        <begin position="1"/>
        <end position="124"/>
    </location>
</feature>
<evidence type="ECO:0000256" key="2">
    <source>
        <dbReference type="ARBA" id="ARBA00009265"/>
    </source>
</evidence>
<feature type="compositionally biased region" description="Basic and acidic residues" evidence="4">
    <location>
        <begin position="80"/>
        <end position="97"/>
    </location>
</feature>
<dbReference type="EMBL" id="KB446556">
    <property type="protein sequence ID" value="EME85552.1"/>
    <property type="molecule type" value="Genomic_DNA"/>
</dbReference>
<dbReference type="OrthoDB" id="297219at2759"/>
<dbReference type="STRING" id="383855.M3B8A0"/>
<keyword evidence="6" id="KW-1185">Reference proteome</keyword>
<feature type="region of interest" description="Disordered" evidence="4">
    <location>
        <begin position="236"/>
        <end position="255"/>
    </location>
</feature>
<dbReference type="Pfam" id="PF08424">
    <property type="entry name" value="NRDE-2"/>
    <property type="match status" value="1"/>
</dbReference>
<dbReference type="HOGENOM" id="CLU_007550_0_0_1"/>
<dbReference type="RefSeq" id="XP_007923125.1">
    <property type="nucleotide sequence ID" value="XM_007924934.1"/>
</dbReference>
<proteinExistence type="inferred from homology"/>
<evidence type="ECO:0000313" key="6">
    <source>
        <dbReference type="Proteomes" id="UP000016932"/>
    </source>
</evidence>
<comment type="subcellular location">
    <subcellularLocation>
        <location evidence="1">Nucleus</location>
    </subcellularLocation>
</comment>
<feature type="compositionally biased region" description="Acidic residues" evidence="4">
    <location>
        <begin position="239"/>
        <end position="255"/>
    </location>
</feature>
<organism evidence="5 6">
    <name type="scientific">Pseudocercospora fijiensis (strain CIRAD86)</name>
    <name type="common">Black leaf streak disease fungus</name>
    <name type="synonym">Mycosphaerella fijiensis</name>
    <dbReference type="NCBI Taxonomy" id="383855"/>
    <lineage>
        <taxon>Eukaryota</taxon>
        <taxon>Fungi</taxon>
        <taxon>Dikarya</taxon>
        <taxon>Ascomycota</taxon>
        <taxon>Pezizomycotina</taxon>
        <taxon>Dothideomycetes</taxon>
        <taxon>Dothideomycetidae</taxon>
        <taxon>Mycosphaerellales</taxon>
        <taxon>Mycosphaerellaceae</taxon>
        <taxon>Pseudocercospora</taxon>
    </lineage>
</organism>
<protein>
    <submittedName>
        <fullName evidence="5">Uncharacterized protein</fullName>
    </submittedName>
</protein>
<keyword evidence="3" id="KW-0539">Nucleus</keyword>
<comment type="similarity">
    <text evidence="2">Belongs to the NRDE2 family.</text>
</comment>
<evidence type="ECO:0000256" key="4">
    <source>
        <dbReference type="SAM" id="MobiDB-lite"/>
    </source>
</evidence>